<dbReference type="Gene3D" id="3.30.930.10">
    <property type="entry name" value="Bira Bifunctional Protein, Domain 2"/>
    <property type="match status" value="1"/>
</dbReference>
<dbReference type="STRING" id="13333.U5DB77"/>
<feature type="binding site" evidence="7">
    <location>
        <begin position="136"/>
        <end position="138"/>
    </location>
    <ligand>
        <name>substrate</name>
    </ligand>
</feature>
<dbReference type="CDD" id="cd16444">
    <property type="entry name" value="LipB"/>
    <property type="match status" value="1"/>
</dbReference>
<dbReference type="HAMAP" id="MF_00013">
    <property type="entry name" value="LipB"/>
    <property type="match status" value="1"/>
</dbReference>
<accession>U5DB77</accession>
<feature type="binding site" evidence="7">
    <location>
        <begin position="55"/>
        <end position="62"/>
    </location>
    <ligand>
        <name>substrate</name>
    </ligand>
</feature>
<feature type="site" description="Lowers pKa of active site Cys" evidence="8">
    <location>
        <position position="120"/>
    </location>
</feature>
<dbReference type="NCBIfam" id="TIGR00214">
    <property type="entry name" value="lipB"/>
    <property type="match status" value="1"/>
</dbReference>
<dbReference type="SUPFAM" id="SSF55681">
    <property type="entry name" value="Class II aaRS and biotin synthetases"/>
    <property type="match status" value="1"/>
</dbReference>
<dbReference type="EC" id="2.3.1.181" evidence="3"/>
<sequence length="220" mass="24843">MLEKKLVMMDRNEDDSDIAIILQHPPVYTLGTSSSEKFLNFDIQDPPYDVYRTERGGEVTYHGPGQLVIYPIINLRYHKMDLHWYLRSLEEVVIRVLASCFFINASRIEGLTGVWVGDQKIAAIGIRVSKWITYHGLALNVINDLAPFNHIVPCGITDRKVGSVAELVGEAIDPHELFDIVHASLLKEFSEVFQLSLQPHSSLDLAIVNNRTLDNVKCIS</sequence>
<dbReference type="eggNOG" id="KOG0325">
    <property type="taxonomic scope" value="Eukaryota"/>
</dbReference>
<dbReference type="PROSITE" id="PS01313">
    <property type="entry name" value="LIPB"/>
    <property type="match status" value="1"/>
</dbReference>
<dbReference type="HOGENOM" id="CLU_035168_1_0_1"/>
<evidence type="ECO:0000256" key="2">
    <source>
        <dbReference type="ARBA" id="ARBA00007907"/>
    </source>
</evidence>
<dbReference type="AlphaFoldDB" id="U5DB77"/>
<proteinExistence type="inferred from homology"/>
<protein>
    <recommendedName>
        <fullName evidence="3">lipoyl(octanoyl) transferase</fullName>
        <ecNumber evidence="3">2.3.1.181</ecNumber>
    </recommendedName>
</protein>
<organism evidence="10 11">
    <name type="scientific">Amborella trichopoda</name>
    <dbReference type="NCBI Taxonomy" id="13333"/>
    <lineage>
        <taxon>Eukaryota</taxon>
        <taxon>Viridiplantae</taxon>
        <taxon>Streptophyta</taxon>
        <taxon>Embryophyta</taxon>
        <taxon>Tracheophyta</taxon>
        <taxon>Spermatophyta</taxon>
        <taxon>Magnoliopsida</taxon>
        <taxon>Amborellales</taxon>
        <taxon>Amborellaceae</taxon>
        <taxon>Amborella</taxon>
    </lineage>
</organism>
<reference evidence="11" key="1">
    <citation type="journal article" date="2013" name="Science">
        <title>The Amborella genome and the evolution of flowering plants.</title>
        <authorList>
            <consortium name="Amborella Genome Project"/>
        </authorList>
    </citation>
    <scope>NUCLEOTIDE SEQUENCE [LARGE SCALE GENOMIC DNA]</scope>
</reference>
<evidence type="ECO:0000256" key="6">
    <source>
        <dbReference type="PIRSR" id="PIRSR016262-1"/>
    </source>
</evidence>
<dbReference type="PANTHER" id="PTHR10993:SF7">
    <property type="entry name" value="LIPOYLTRANSFERASE 2, MITOCHONDRIAL-RELATED"/>
    <property type="match status" value="1"/>
</dbReference>
<comment type="similarity">
    <text evidence="2">Belongs to the LipB family.</text>
</comment>
<feature type="active site" description="Acyl-thioester intermediate" evidence="6">
    <location>
        <position position="154"/>
    </location>
</feature>
<evidence type="ECO:0000256" key="3">
    <source>
        <dbReference type="ARBA" id="ARBA00012334"/>
    </source>
</evidence>
<keyword evidence="4" id="KW-0808">Transferase</keyword>
<comment type="pathway">
    <text evidence="1">Protein modification; protein lipoylation via endogenous pathway; protein N(6)-(lipoyl)lysine from octanoyl-[acyl-carrier-protein]: step 1/2.</text>
</comment>
<feature type="domain" description="BPL/LPL catalytic" evidence="9">
    <location>
        <begin position="13"/>
        <end position="197"/>
    </location>
</feature>
<dbReference type="InterPro" id="IPR045864">
    <property type="entry name" value="aa-tRNA-synth_II/BPL/LPL"/>
</dbReference>
<dbReference type="EMBL" id="KI392312">
    <property type="protein sequence ID" value="ERN17648.1"/>
    <property type="molecule type" value="Genomic_DNA"/>
</dbReference>
<dbReference type="UniPathway" id="UPA00538">
    <property type="reaction ID" value="UER00592"/>
</dbReference>
<gene>
    <name evidence="10" type="ORF">AMTR_s00059p00181280</name>
</gene>
<dbReference type="GO" id="GO:0033819">
    <property type="term" value="F:lipoyl(octanoyl) transferase activity"/>
    <property type="evidence" value="ECO:0000318"/>
    <property type="project" value="GO_Central"/>
</dbReference>
<evidence type="ECO:0000256" key="7">
    <source>
        <dbReference type="PIRSR" id="PIRSR016262-2"/>
    </source>
</evidence>
<evidence type="ECO:0000259" key="9">
    <source>
        <dbReference type="PROSITE" id="PS51733"/>
    </source>
</evidence>
<dbReference type="GO" id="GO:0009249">
    <property type="term" value="P:protein lipoylation"/>
    <property type="evidence" value="ECO:0007669"/>
    <property type="project" value="InterPro"/>
</dbReference>
<dbReference type="Proteomes" id="UP000017836">
    <property type="component" value="Unassembled WGS sequence"/>
</dbReference>
<name>U5DB77_AMBTC</name>
<evidence type="ECO:0000256" key="1">
    <source>
        <dbReference type="ARBA" id="ARBA00004821"/>
    </source>
</evidence>
<dbReference type="NCBIfam" id="NF010925">
    <property type="entry name" value="PRK14345.1"/>
    <property type="match status" value="1"/>
</dbReference>
<evidence type="ECO:0000313" key="11">
    <source>
        <dbReference type="Proteomes" id="UP000017836"/>
    </source>
</evidence>
<dbReference type="OMA" id="IQRNEDC"/>
<evidence type="ECO:0000256" key="5">
    <source>
        <dbReference type="ARBA" id="ARBA00023315"/>
    </source>
</evidence>
<evidence type="ECO:0000313" key="10">
    <source>
        <dbReference type="EMBL" id="ERN17648.1"/>
    </source>
</evidence>
<dbReference type="PIRSF" id="PIRSF016262">
    <property type="entry name" value="LPLase"/>
    <property type="match status" value="1"/>
</dbReference>
<dbReference type="PROSITE" id="PS51733">
    <property type="entry name" value="BPL_LPL_CATALYTIC"/>
    <property type="match status" value="1"/>
</dbReference>
<keyword evidence="11" id="KW-1185">Reference proteome</keyword>
<dbReference type="InterPro" id="IPR020605">
    <property type="entry name" value="Octanoyltransferase_CS"/>
</dbReference>
<dbReference type="InterPro" id="IPR004143">
    <property type="entry name" value="BPL_LPL_catalytic"/>
</dbReference>
<dbReference type="Gramene" id="ERN17648">
    <property type="protein sequence ID" value="ERN17648"/>
    <property type="gene ID" value="AMTR_s00059p00181280"/>
</dbReference>
<evidence type="ECO:0000256" key="4">
    <source>
        <dbReference type="ARBA" id="ARBA00022679"/>
    </source>
</evidence>
<dbReference type="InterPro" id="IPR000544">
    <property type="entry name" value="Octanoyltransferase"/>
</dbReference>
<feature type="binding site" evidence="7">
    <location>
        <begin position="123"/>
        <end position="125"/>
    </location>
    <ligand>
        <name>substrate</name>
    </ligand>
</feature>
<keyword evidence="5" id="KW-0012">Acyltransferase</keyword>
<dbReference type="Pfam" id="PF21948">
    <property type="entry name" value="LplA-B_cat"/>
    <property type="match status" value="1"/>
</dbReference>
<dbReference type="GO" id="GO:0005739">
    <property type="term" value="C:mitochondrion"/>
    <property type="evidence" value="ECO:0000318"/>
    <property type="project" value="GO_Central"/>
</dbReference>
<dbReference type="PANTHER" id="PTHR10993">
    <property type="entry name" value="OCTANOYLTRANSFERASE"/>
    <property type="match status" value="1"/>
</dbReference>
<evidence type="ECO:0000256" key="8">
    <source>
        <dbReference type="PIRSR" id="PIRSR016262-3"/>
    </source>
</evidence>